<evidence type="ECO:0000313" key="1">
    <source>
        <dbReference type="EMBL" id="KAB8037803.1"/>
    </source>
</evidence>
<proteinExistence type="predicted"/>
<name>A0A6N6VRV3_9BACT</name>
<gene>
    <name evidence="1" type="ORF">GCL60_11555</name>
</gene>
<dbReference type="AlphaFoldDB" id="A0A6N6VRV3"/>
<comment type="caution">
    <text evidence="1">The sequence shown here is derived from an EMBL/GenBank/DDBJ whole genome shotgun (WGS) entry which is preliminary data.</text>
</comment>
<accession>A0A6N6VRV3</accession>
<dbReference type="RefSeq" id="WP_153420880.1">
    <property type="nucleotide sequence ID" value="NZ_WFLM01000004.1"/>
</dbReference>
<sequence length="255" mass="30255">MPINNLDLKKGYSIKIINKKNHIKTFLIKDSNHIFEFPQKSIHSIFQTFSKSDKLHVSVDLMRFTLYINQKLFKTISDEQDESHFIQFTRILSEQKINNPNLIKFFENFFHQGGLFGGWIIFFMQNLSFKNPPIYFTQKESIHMLDFVDANTFLYTCFFSGGIFDLEKHRHVNSNDFALVFQCKVKIISFDKIDIIYSKIGLANYNYIYSNDRKLLEELKYSIFNTPKILFKSRKNSLKIDEGPIWRKYLGTKAF</sequence>
<dbReference type="EMBL" id="WFLM01000004">
    <property type="protein sequence ID" value="KAB8037803.1"/>
    <property type="molecule type" value="Genomic_DNA"/>
</dbReference>
<organism evidence="1 2">
    <name type="scientific">Silvanigrella paludirubra</name>
    <dbReference type="NCBI Taxonomy" id="2499159"/>
    <lineage>
        <taxon>Bacteria</taxon>
        <taxon>Pseudomonadati</taxon>
        <taxon>Bdellovibrionota</taxon>
        <taxon>Oligoflexia</taxon>
        <taxon>Silvanigrellales</taxon>
        <taxon>Silvanigrellaceae</taxon>
        <taxon>Silvanigrella</taxon>
    </lineage>
</organism>
<dbReference type="Proteomes" id="UP000437748">
    <property type="component" value="Unassembled WGS sequence"/>
</dbReference>
<reference evidence="1 2" key="1">
    <citation type="submission" date="2019-10" db="EMBL/GenBank/DDBJ databases">
        <title>New species of Slilvanegrellaceae.</title>
        <authorList>
            <person name="Pitt A."/>
            <person name="Hahn M.W."/>
        </authorList>
    </citation>
    <scope>NUCLEOTIDE SEQUENCE [LARGE SCALE GENOMIC DNA]</scope>
    <source>
        <strain evidence="1 2">SP-Ram-0.45-NSY-1</strain>
    </source>
</reference>
<protein>
    <submittedName>
        <fullName evidence="1">Uncharacterized protein</fullName>
    </submittedName>
</protein>
<evidence type="ECO:0000313" key="2">
    <source>
        <dbReference type="Proteomes" id="UP000437748"/>
    </source>
</evidence>
<dbReference type="OrthoDB" id="5298115at2"/>
<keyword evidence="2" id="KW-1185">Reference proteome</keyword>